<dbReference type="Proteomes" id="UP000194236">
    <property type="component" value="Unassembled WGS sequence"/>
</dbReference>
<feature type="compositionally biased region" description="Gly residues" evidence="1">
    <location>
        <begin position="66"/>
        <end position="77"/>
    </location>
</feature>
<accession>A0A1Y3BER8</accession>
<evidence type="ECO:0000313" key="2">
    <source>
        <dbReference type="EMBL" id="OTF78106.1"/>
    </source>
</evidence>
<reference evidence="2 3" key="1">
    <citation type="submission" date="2017-03" db="EMBL/GenBank/DDBJ databases">
        <title>Genome Survey of Euroglyphus maynei.</title>
        <authorList>
            <person name="Arlian L.G."/>
            <person name="Morgan M.S."/>
            <person name="Rider S.D."/>
        </authorList>
    </citation>
    <scope>NUCLEOTIDE SEQUENCE [LARGE SCALE GENOMIC DNA]</scope>
    <source>
        <strain evidence="2">Arlian Lab</strain>
        <tissue evidence="2">Whole body</tissue>
    </source>
</reference>
<feature type="compositionally biased region" description="Basic residues" evidence="1">
    <location>
        <begin position="80"/>
        <end position="91"/>
    </location>
</feature>
<evidence type="ECO:0000313" key="3">
    <source>
        <dbReference type="Proteomes" id="UP000194236"/>
    </source>
</evidence>
<evidence type="ECO:0000256" key="1">
    <source>
        <dbReference type="SAM" id="MobiDB-lite"/>
    </source>
</evidence>
<name>A0A1Y3BER8_EURMA</name>
<keyword evidence="3" id="KW-1185">Reference proteome</keyword>
<feature type="region of interest" description="Disordered" evidence="1">
    <location>
        <begin position="58"/>
        <end position="91"/>
    </location>
</feature>
<sequence>MFCELQGDRTLLGGYAHIKLSATEQIFINGAEHGGQTLFLTQRGAVGVVAQRGQRLRGGRDRGVSDIGGAGQGGAGGKQLRQKIRRDRRLA</sequence>
<protein>
    <submittedName>
        <fullName evidence="2">Uncharacterized protein</fullName>
    </submittedName>
</protein>
<comment type="caution">
    <text evidence="2">The sequence shown here is derived from an EMBL/GenBank/DDBJ whole genome shotgun (WGS) entry which is preliminary data.</text>
</comment>
<dbReference type="AlphaFoldDB" id="A0A1Y3BER8"/>
<organism evidence="2 3">
    <name type="scientific">Euroglyphus maynei</name>
    <name type="common">Mayne's house dust mite</name>
    <dbReference type="NCBI Taxonomy" id="6958"/>
    <lineage>
        <taxon>Eukaryota</taxon>
        <taxon>Metazoa</taxon>
        <taxon>Ecdysozoa</taxon>
        <taxon>Arthropoda</taxon>
        <taxon>Chelicerata</taxon>
        <taxon>Arachnida</taxon>
        <taxon>Acari</taxon>
        <taxon>Acariformes</taxon>
        <taxon>Sarcoptiformes</taxon>
        <taxon>Astigmata</taxon>
        <taxon>Psoroptidia</taxon>
        <taxon>Analgoidea</taxon>
        <taxon>Pyroglyphidae</taxon>
        <taxon>Pyroglyphinae</taxon>
        <taxon>Euroglyphus</taxon>
    </lineage>
</organism>
<dbReference type="EMBL" id="MUJZ01029482">
    <property type="protein sequence ID" value="OTF78106.1"/>
    <property type="molecule type" value="Genomic_DNA"/>
</dbReference>
<proteinExistence type="predicted"/>
<gene>
    <name evidence="2" type="ORF">BLA29_014088</name>
</gene>